<evidence type="ECO:0008006" key="3">
    <source>
        <dbReference type="Google" id="ProtNLM"/>
    </source>
</evidence>
<sequence>MHYRKCPTARRIVALLYTLAATYYCTCSAAPIHHESEFSQHYLVDYKTMDLQRQPIYHRFETIESLQSSQHTIPSENYTKRDGIASKQTQTIQTASFKIILDCTAPFGEPTNTTDAVGPTCRSVAMTLERAAMRLQQALFLRTPVTVNVTFKSLCIADGDTNIGKSCSLTDDTLGYAAPAAWHVFTPKAATSYRLDYNYSYPSSLAKQYAPMDPAFAPNAIDIMVVLNSDVNWWFASDTDPLGESDSGKWGAYHTTSGGFYGSGSKSYDFEQTAVHEFCHGLGFVSSWAPWLNDTLFLPSFIESDASGNAIGVAPAFIFSRWMSDTFNSVWLRTYSDIIRQSVKDAIAQAGQEEWPTAFNNSMGGQISRALSGPGGLFQTPGAVAAWYPDVDRTATSTNIDSSSSSSGSNIVYKYAVLYTPISYSGGSSLSHVDGTTYAGTSNLLMRPAGTPGIGLDFILPSTSKGPIGEVTLGIFRSMGYVTI</sequence>
<gene>
    <name evidence="1" type="ORF">BASA50_006854</name>
</gene>
<comment type="caution">
    <text evidence="1">The sequence shown here is derived from an EMBL/GenBank/DDBJ whole genome shotgun (WGS) entry which is preliminary data.</text>
</comment>
<evidence type="ECO:0000313" key="1">
    <source>
        <dbReference type="EMBL" id="KAH6594157.1"/>
    </source>
</evidence>
<reference evidence="1 2" key="1">
    <citation type="submission" date="2021-02" db="EMBL/GenBank/DDBJ databases">
        <title>Variation within the Batrachochytrium salamandrivorans European outbreak.</title>
        <authorList>
            <person name="Kelly M."/>
            <person name="Pasmans F."/>
            <person name="Shea T.P."/>
            <person name="Munoz J.F."/>
            <person name="Carranza S."/>
            <person name="Cuomo C.A."/>
            <person name="Martel A."/>
        </authorList>
    </citation>
    <scope>NUCLEOTIDE SEQUENCE [LARGE SCALE GENOMIC DNA]</scope>
    <source>
        <strain evidence="1 2">AMFP18/2</strain>
    </source>
</reference>
<dbReference type="EMBL" id="JAFCIX010000339">
    <property type="protein sequence ID" value="KAH6594157.1"/>
    <property type="molecule type" value="Genomic_DNA"/>
</dbReference>
<organism evidence="1 2">
    <name type="scientific">Batrachochytrium salamandrivorans</name>
    <dbReference type="NCBI Taxonomy" id="1357716"/>
    <lineage>
        <taxon>Eukaryota</taxon>
        <taxon>Fungi</taxon>
        <taxon>Fungi incertae sedis</taxon>
        <taxon>Chytridiomycota</taxon>
        <taxon>Chytridiomycota incertae sedis</taxon>
        <taxon>Chytridiomycetes</taxon>
        <taxon>Rhizophydiales</taxon>
        <taxon>Rhizophydiales incertae sedis</taxon>
        <taxon>Batrachochytrium</taxon>
    </lineage>
</organism>
<proteinExistence type="predicted"/>
<keyword evidence="2" id="KW-1185">Reference proteome</keyword>
<accession>A0ABQ8F8Q2</accession>
<dbReference type="Proteomes" id="UP001648503">
    <property type="component" value="Unassembled WGS sequence"/>
</dbReference>
<protein>
    <recommendedName>
        <fullName evidence="3">Peptidase M43 pregnancy-associated plasma-A domain-containing protein</fullName>
    </recommendedName>
</protein>
<name>A0ABQ8F8Q2_9FUNG</name>
<evidence type="ECO:0000313" key="2">
    <source>
        <dbReference type="Proteomes" id="UP001648503"/>
    </source>
</evidence>